<name>A0A0W0Z8G7_9GAMM</name>
<organism evidence="2 3">
    <name type="scientific">Legionella shakespearei DSM 23087</name>
    <dbReference type="NCBI Taxonomy" id="1122169"/>
    <lineage>
        <taxon>Bacteria</taxon>
        <taxon>Pseudomonadati</taxon>
        <taxon>Pseudomonadota</taxon>
        <taxon>Gammaproteobacteria</taxon>
        <taxon>Legionellales</taxon>
        <taxon>Legionellaceae</taxon>
        <taxon>Legionella</taxon>
    </lineage>
</organism>
<comment type="caution">
    <text evidence="2">The sequence shown here is derived from an EMBL/GenBank/DDBJ whole genome shotgun (WGS) entry which is preliminary data.</text>
</comment>
<keyword evidence="2" id="KW-0808">Transferase</keyword>
<dbReference type="InterPro" id="IPR016181">
    <property type="entry name" value="Acyl_CoA_acyltransferase"/>
</dbReference>
<reference evidence="2 3" key="1">
    <citation type="submission" date="2015-11" db="EMBL/GenBank/DDBJ databases">
        <title>Genomic analysis of 38 Legionella species identifies large and diverse effector repertoires.</title>
        <authorList>
            <person name="Burstein D."/>
            <person name="Amaro F."/>
            <person name="Zusman T."/>
            <person name="Lifshitz Z."/>
            <person name="Cohen O."/>
            <person name="Gilbert J.A."/>
            <person name="Pupko T."/>
            <person name="Shuman H.A."/>
            <person name="Segal G."/>
        </authorList>
    </citation>
    <scope>NUCLEOTIDE SEQUENCE [LARGE SCALE GENOMIC DNA]</scope>
    <source>
        <strain evidence="2 3">ATCC 49655</strain>
    </source>
</reference>
<dbReference type="AlphaFoldDB" id="A0A0W0Z8G7"/>
<dbReference type="Pfam" id="PF00583">
    <property type="entry name" value="Acetyltransf_1"/>
    <property type="match status" value="1"/>
</dbReference>
<dbReference type="PATRIC" id="fig|1122169.6.peg.317"/>
<keyword evidence="3" id="KW-1185">Reference proteome</keyword>
<evidence type="ECO:0000259" key="1">
    <source>
        <dbReference type="PROSITE" id="PS51186"/>
    </source>
</evidence>
<dbReference type="eggNOG" id="COG0456">
    <property type="taxonomic scope" value="Bacteria"/>
</dbReference>
<dbReference type="OrthoDB" id="2189687at2"/>
<feature type="domain" description="N-acetyltransferase" evidence="1">
    <location>
        <begin position="14"/>
        <end position="162"/>
    </location>
</feature>
<dbReference type="GO" id="GO:0016747">
    <property type="term" value="F:acyltransferase activity, transferring groups other than amino-acyl groups"/>
    <property type="evidence" value="ECO:0007669"/>
    <property type="project" value="InterPro"/>
</dbReference>
<dbReference type="RefSeq" id="WP_018578115.1">
    <property type="nucleotide sequence ID" value="NZ_KB892424.1"/>
</dbReference>
<dbReference type="PROSITE" id="PS51186">
    <property type="entry name" value="GNAT"/>
    <property type="match status" value="1"/>
</dbReference>
<dbReference type="EMBL" id="LNYW01000015">
    <property type="protein sequence ID" value="KTD65214.1"/>
    <property type="molecule type" value="Genomic_DNA"/>
</dbReference>
<proteinExistence type="predicted"/>
<sequence length="162" mass="18603">MFLDDTYVNYRARVNYSLLDAGEVNALWAFFKKNGIRMPFSELKEYAMQPDPYKYAFIAKIKNEIVGFILFTDLESELFINHLFVAPVHRFKGIGTTLMAHAKELKPIGSFSYLDASTNFMPWMDVLSATKRAQMITRLGSFYKPKPNDKPEEAVALMQAKP</sequence>
<dbReference type="InterPro" id="IPR000182">
    <property type="entry name" value="GNAT_dom"/>
</dbReference>
<protein>
    <submittedName>
        <fullName evidence="2">Putative Acetyltransferase</fullName>
    </submittedName>
</protein>
<dbReference type="SUPFAM" id="SSF55729">
    <property type="entry name" value="Acyl-CoA N-acyltransferases (Nat)"/>
    <property type="match status" value="1"/>
</dbReference>
<dbReference type="Proteomes" id="UP000054600">
    <property type="component" value="Unassembled WGS sequence"/>
</dbReference>
<evidence type="ECO:0000313" key="3">
    <source>
        <dbReference type="Proteomes" id="UP000054600"/>
    </source>
</evidence>
<evidence type="ECO:0000313" key="2">
    <source>
        <dbReference type="EMBL" id="KTD65214.1"/>
    </source>
</evidence>
<dbReference type="CDD" id="cd04301">
    <property type="entry name" value="NAT_SF"/>
    <property type="match status" value="1"/>
</dbReference>
<dbReference type="Gene3D" id="3.40.630.30">
    <property type="match status" value="1"/>
</dbReference>
<gene>
    <name evidence="2" type="ORF">Lsha_0287</name>
</gene>
<accession>A0A0W0Z8G7</accession>